<protein>
    <submittedName>
        <fullName evidence="1">Uncharacterized protein</fullName>
    </submittedName>
</protein>
<reference evidence="1 2" key="1">
    <citation type="journal article" date="2018" name="BMC Genomics">
        <title>The genome of Naegleria lovaniensis, the basis for a comparative approach to unravel pathogenicity factors of the human pathogenic amoeba N. fowleri.</title>
        <authorList>
            <person name="Liechti N."/>
            <person name="Schurch N."/>
            <person name="Bruggmann R."/>
            <person name="Wittwer M."/>
        </authorList>
    </citation>
    <scope>NUCLEOTIDE SEQUENCE [LARGE SCALE GENOMIC DNA]</scope>
    <source>
        <strain evidence="1 2">ATCC 30569</strain>
    </source>
</reference>
<evidence type="ECO:0000313" key="1">
    <source>
        <dbReference type="EMBL" id="KAG2378371.1"/>
    </source>
</evidence>
<gene>
    <name evidence="1" type="ORF">C9374_008514</name>
</gene>
<dbReference type="AlphaFoldDB" id="A0AA88KHN8"/>
<dbReference type="GeneID" id="68100968"/>
<organism evidence="1 2">
    <name type="scientific">Naegleria lovaniensis</name>
    <name type="common">Amoeba</name>
    <dbReference type="NCBI Taxonomy" id="51637"/>
    <lineage>
        <taxon>Eukaryota</taxon>
        <taxon>Discoba</taxon>
        <taxon>Heterolobosea</taxon>
        <taxon>Tetramitia</taxon>
        <taxon>Eutetramitia</taxon>
        <taxon>Vahlkampfiidae</taxon>
        <taxon>Naegleria</taxon>
    </lineage>
</organism>
<evidence type="ECO:0000313" key="2">
    <source>
        <dbReference type="Proteomes" id="UP000816034"/>
    </source>
</evidence>
<proteinExistence type="predicted"/>
<accession>A0AA88KHN8</accession>
<dbReference type="RefSeq" id="XP_044545633.1">
    <property type="nucleotide sequence ID" value="XM_044698599.1"/>
</dbReference>
<keyword evidence="2" id="KW-1185">Reference proteome</keyword>
<comment type="caution">
    <text evidence="1">The sequence shown here is derived from an EMBL/GenBank/DDBJ whole genome shotgun (WGS) entry which is preliminary data.</text>
</comment>
<sequence>MVSLIENKFLGASKSLFNVRSLLESNGLTSPVHNGKHPLSTYVRNDEQVRVQLRPLLCLMKFAYGACLIRPNSLELEPVIRRHEHTVIKFLLNHEGLRRFSNVLEWSVDNDDEKEPLIICELIKIQYSGNNEFQMFLIDENIKIYGVDEWKMVIERLYYLKERK</sequence>
<name>A0AA88KHN8_NAELO</name>
<dbReference type="EMBL" id="PYSW02000034">
    <property type="protein sequence ID" value="KAG2378371.1"/>
    <property type="molecule type" value="Genomic_DNA"/>
</dbReference>
<dbReference type="Proteomes" id="UP000816034">
    <property type="component" value="Unassembled WGS sequence"/>
</dbReference>